<name>A0ABX3ABE9_9FIRM</name>
<dbReference type="PANTHER" id="PTHR30595">
    <property type="entry name" value="GLPR-RELATED TRANSCRIPTIONAL REPRESSOR"/>
    <property type="match status" value="1"/>
</dbReference>
<dbReference type="Pfam" id="PF04326">
    <property type="entry name" value="SLFN_AlbA_2"/>
    <property type="match status" value="1"/>
</dbReference>
<dbReference type="Gene3D" id="3.30.950.30">
    <property type="entry name" value="Schlafen, AAA domain"/>
    <property type="match status" value="1"/>
</dbReference>
<comment type="caution">
    <text evidence="2">The sequence shown here is derived from an EMBL/GenBank/DDBJ whole genome shotgun (WGS) entry which is preliminary data.</text>
</comment>
<protein>
    <recommendedName>
        <fullName evidence="1">Schlafen AlbA-2 domain-containing protein</fullName>
    </recommendedName>
</protein>
<evidence type="ECO:0000259" key="1">
    <source>
        <dbReference type="Pfam" id="PF04326"/>
    </source>
</evidence>
<dbReference type="InterPro" id="IPR038461">
    <property type="entry name" value="Schlafen_AlbA_2_dom_sf"/>
</dbReference>
<gene>
    <name evidence="2" type="ORF">BEI63_24655</name>
</gene>
<evidence type="ECO:0000313" key="3">
    <source>
        <dbReference type="Proteomes" id="UP000094869"/>
    </source>
</evidence>
<dbReference type="InterPro" id="IPR007421">
    <property type="entry name" value="Schlafen_AlbA_2_dom"/>
</dbReference>
<accession>A0ABX3ABE9</accession>
<dbReference type="Gene3D" id="3.30.565.60">
    <property type="match status" value="1"/>
</dbReference>
<proteinExistence type="predicted"/>
<dbReference type="EMBL" id="MEHD01000040">
    <property type="protein sequence ID" value="ODR49042.1"/>
    <property type="molecule type" value="Genomic_DNA"/>
</dbReference>
<evidence type="ECO:0000313" key="2">
    <source>
        <dbReference type="EMBL" id="ODR49042.1"/>
    </source>
</evidence>
<sequence length="534" mass="60808">MGGRDFRRLTGEWGCLRRERRMLDFAEIDKYKENNRIEAKRAQGGFPQSLWETYSAFANTVGGVILLGVQELADKSFYPVRLPSPEWLAEEFWRKAEDKQIVSANILSPDQVRIVEARTGGEGSAEDGGGKERIVVIEVPRADRRKKPVFIGSDPYMGSYRRNGEGDYRCTREEVESMLRDADAGSQDGQIFMDLGTEALDEGTMERYIREYSLWQTKDSLEKPVVKEAFWEELGALAKDGKGQYHVTAAGLLMFGKTEQIIEKFPRFLLKYEEYGREAEEEIYYEPSEPDFAETETTEVMPGGWNGNLFDFFLSVCANILEDTRFASEAAMQEKSRKEAQENLAAGIREALANALSHANYYDRNGVLVRKEKEQILIANPGDMRVDAEAVLRGAAPDARNERISRMFHLIGVGDGTGKGLARIRRIWTQRGWNSPRLLEEFNPDRVVLILPLTKGEEERRKLEEKGRREYTEARNVPRLLDYLTDHVRAGIPELAQALGISEKETAGCIDLLLRDGIIMQEEETEGETYRLRD</sequence>
<reference evidence="2 3" key="1">
    <citation type="submission" date="2016-08" db="EMBL/GenBank/DDBJ databases">
        <title>Characterization of Isolates of Eisenbergiella tayi Derived from Blood Cultures, Using Whole Genome Sequencing.</title>
        <authorList>
            <person name="Bernier A.-M."/>
            <person name="Burdz T."/>
            <person name="Wiebe D."/>
            <person name="Bernard K."/>
        </authorList>
    </citation>
    <scope>NUCLEOTIDE SEQUENCE [LARGE SCALE GENOMIC DNA]</scope>
    <source>
        <strain evidence="2 3">NML120146</strain>
    </source>
</reference>
<dbReference type="Proteomes" id="UP000094869">
    <property type="component" value="Unassembled WGS sequence"/>
</dbReference>
<feature type="domain" description="Schlafen AlbA-2" evidence="1">
    <location>
        <begin position="33"/>
        <end position="169"/>
    </location>
</feature>
<dbReference type="PANTHER" id="PTHR30595:SF6">
    <property type="entry name" value="SCHLAFEN ALBA-2 DOMAIN-CONTAINING PROTEIN"/>
    <property type="match status" value="1"/>
</dbReference>
<dbReference type="InterPro" id="IPR038475">
    <property type="entry name" value="RecG_C_sf"/>
</dbReference>
<keyword evidence="3" id="KW-1185">Reference proteome</keyword>
<dbReference type="Pfam" id="PF13749">
    <property type="entry name" value="HATPase_c_4"/>
    <property type="match status" value="1"/>
</dbReference>
<organism evidence="2 3">
    <name type="scientific">Eisenbergiella tayi</name>
    <dbReference type="NCBI Taxonomy" id="1432052"/>
    <lineage>
        <taxon>Bacteria</taxon>
        <taxon>Bacillati</taxon>
        <taxon>Bacillota</taxon>
        <taxon>Clostridia</taxon>
        <taxon>Lachnospirales</taxon>
        <taxon>Lachnospiraceae</taxon>
        <taxon>Eisenbergiella</taxon>
    </lineage>
</organism>